<keyword evidence="1 4" id="KW-0808">Transferase</keyword>
<evidence type="ECO:0000259" key="2">
    <source>
        <dbReference type="Pfam" id="PF00534"/>
    </source>
</evidence>
<dbReference type="GO" id="GO:0016757">
    <property type="term" value="F:glycosyltransferase activity"/>
    <property type="evidence" value="ECO:0007669"/>
    <property type="project" value="InterPro"/>
</dbReference>
<feature type="domain" description="Glycosyl transferase family 1" evidence="2">
    <location>
        <begin position="198"/>
        <end position="356"/>
    </location>
</feature>
<dbReference type="InterPro" id="IPR028098">
    <property type="entry name" value="Glyco_trans_4-like_N"/>
</dbReference>
<dbReference type="InterPro" id="IPR001296">
    <property type="entry name" value="Glyco_trans_1"/>
</dbReference>
<organism evidence="4 5">
    <name type="scientific">Desulfococcus multivorans DSM 2059</name>
    <dbReference type="NCBI Taxonomy" id="1121405"/>
    <lineage>
        <taxon>Bacteria</taxon>
        <taxon>Pseudomonadati</taxon>
        <taxon>Thermodesulfobacteriota</taxon>
        <taxon>Desulfobacteria</taxon>
        <taxon>Desulfobacterales</taxon>
        <taxon>Desulfococcaceae</taxon>
        <taxon>Desulfococcus</taxon>
    </lineage>
</organism>
<dbReference type="AlphaFoldDB" id="S7U453"/>
<dbReference type="Pfam" id="PF13439">
    <property type="entry name" value="Glyco_transf_4"/>
    <property type="match status" value="1"/>
</dbReference>
<dbReference type="CDD" id="cd03801">
    <property type="entry name" value="GT4_PimA-like"/>
    <property type="match status" value="1"/>
</dbReference>
<evidence type="ECO:0000313" key="4">
    <source>
        <dbReference type="EMBL" id="EPR43750.1"/>
    </source>
</evidence>
<dbReference type="GO" id="GO:0009103">
    <property type="term" value="P:lipopolysaccharide biosynthetic process"/>
    <property type="evidence" value="ECO:0007669"/>
    <property type="project" value="TreeGrafter"/>
</dbReference>
<dbReference type="eggNOG" id="COG0438">
    <property type="taxonomic scope" value="Bacteria"/>
</dbReference>
<keyword evidence="5" id="KW-1185">Reference proteome</keyword>
<dbReference type="PANTHER" id="PTHR46401:SF2">
    <property type="entry name" value="GLYCOSYLTRANSFERASE WBBK-RELATED"/>
    <property type="match status" value="1"/>
</dbReference>
<comment type="caution">
    <text evidence="4">The sequence shown here is derived from an EMBL/GenBank/DDBJ whole genome shotgun (WGS) entry which is preliminary data.</text>
</comment>
<dbReference type="PATRIC" id="fig|1121405.3.peg.425"/>
<protein>
    <submittedName>
        <fullName evidence="4">Glycosyl transferase group 1</fullName>
    </submittedName>
</protein>
<evidence type="ECO:0000256" key="1">
    <source>
        <dbReference type="ARBA" id="ARBA00022679"/>
    </source>
</evidence>
<gene>
    <name evidence="4" type="ORF">dsmv_1150</name>
</gene>
<dbReference type="PANTHER" id="PTHR46401">
    <property type="entry name" value="GLYCOSYLTRANSFERASE WBBK-RELATED"/>
    <property type="match status" value="1"/>
</dbReference>
<sequence>MTTVNTIAMLGSFPPLRGVSGYCLELAAAMAERGRVDFISFREMYPRALYPGGDLADDTTFPEVFHPRLTVRRRLTWYDPAGWIKAGLGTRAELLHAQWWSLPLAPVYMTICAGFKARKKPVVFTVHNVLPHETAPAYIAASRALFTLGDRFIVHTEKNRRQLAAHYGIPESRISRIPHGTLDFQARSGKSDGTFRTDMGIGPEEKIVLLFGAVRPYKGVDTALKALAEILKIRADVRLVIAGKLWESWAPYECLIRKLGLYDHVLPILDYIPSAGVHRLFTAADLVILPYHHFDSQSGVAGTALAFRKPMIVSAVGGLPDLVKNPACVVPPQNPAALARAVVRCLQDPNRLRSLAADAHALSRDFSWKAIAKATFLVYKDACKKL</sequence>
<dbReference type="Gene3D" id="3.40.50.2000">
    <property type="entry name" value="Glycogen Phosphorylase B"/>
    <property type="match status" value="2"/>
</dbReference>
<dbReference type="Proteomes" id="UP000014977">
    <property type="component" value="Unassembled WGS sequence"/>
</dbReference>
<proteinExistence type="predicted"/>
<feature type="domain" description="Glycosyltransferase subfamily 4-like N-terminal" evidence="3">
    <location>
        <begin position="18"/>
        <end position="180"/>
    </location>
</feature>
<reference evidence="4 5" key="1">
    <citation type="journal article" date="2013" name="Genome Announc.">
        <title>Draft genome sequences for three mercury-methylating, sulfate-reducing bacteria.</title>
        <authorList>
            <person name="Brown S.D."/>
            <person name="Hurt R.A.Jr."/>
            <person name="Gilmour C.C."/>
            <person name="Elias D.A."/>
        </authorList>
    </citation>
    <scope>NUCLEOTIDE SEQUENCE [LARGE SCALE GENOMIC DNA]</scope>
    <source>
        <strain evidence="4 5">DSM 2059</strain>
    </source>
</reference>
<dbReference type="SUPFAM" id="SSF53756">
    <property type="entry name" value="UDP-Glycosyltransferase/glycogen phosphorylase"/>
    <property type="match status" value="1"/>
</dbReference>
<dbReference type="RefSeq" id="WP_020875470.1">
    <property type="nucleotide sequence ID" value="NZ_ATHJ01000043.1"/>
</dbReference>
<dbReference type="STRING" id="897.B2D07_11130"/>
<evidence type="ECO:0000313" key="5">
    <source>
        <dbReference type="Proteomes" id="UP000014977"/>
    </source>
</evidence>
<accession>S7U453</accession>
<dbReference type="OrthoDB" id="9790710at2"/>
<dbReference type="Pfam" id="PF00534">
    <property type="entry name" value="Glycos_transf_1"/>
    <property type="match status" value="1"/>
</dbReference>
<evidence type="ECO:0000259" key="3">
    <source>
        <dbReference type="Pfam" id="PF13439"/>
    </source>
</evidence>
<name>S7U453_DESML</name>
<dbReference type="EMBL" id="ATHJ01000043">
    <property type="protein sequence ID" value="EPR43750.1"/>
    <property type="molecule type" value="Genomic_DNA"/>
</dbReference>